<name>A0AAW1PI61_9CHLO</name>
<feature type="domain" description="FAD-binding PCMH-type" evidence="2">
    <location>
        <begin position="216"/>
        <end position="414"/>
    </location>
</feature>
<dbReference type="GO" id="GO:0016899">
    <property type="term" value="F:oxidoreductase activity, acting on the CH-OH group of donors, oxygen as acceptor"/>
    <property type="evidence" value="ECO:0007669"/>
    <property type="project" value="InterPro"/>
</dbReference>
<dbReference type="PANTHER" id="PTHR43762">
    <property type="entry name" value="L-GULONOLACTONE OXIDASE"/>
    <property type="match status" value="1"/>
</dbReference>
<dbReference type="PANTHER" id="PTHR43762:SF5">
    <property type="entry name" value="FAD-BINDING PCMH-TYPE DOMAIN-CONTAINING PROTEIN"/>
    <property type="match status" value="1"/>
</dbReference>
<evidence type="ECO:0000259" key="2">
    <source>
        <dbReference type="PROSITE" id="PS51387"/>
    </source>
</evidence>
<dbReference type="Gene3D" id="3.30.70.2520">
    <property type="match status" value="1"/>
</dbReference>
<proteinExistence type="predicted"/>
<comment type="cofactor">
    <cofactor evidence="1">
        <name>FAD</name>
        <dbReference type="ChEBI" id="CHEBI:57692"/>
    </cofactor>
</comment>
<dbReference type="Gene3D" id="3.30.43.10">
    <property type="entry name" value="Uridine Diphospho-n-acetylenolpyruvylglucosamine Reductase, domain 2"/>
    <property type="match status" value="1"/>
</dbReference>
<dbReference type="Gene3D" id="3.30.465.10">
    <property type="match status" value="1"/>
</dbReference>
<dbReference type="InterPro" id="IPR010031">
    <property type="entry name" value="FAD_lactone_oxidase-like"/>
</dbReference>
<reference evidence="3 4" key="1">
    <citation type="journal article" date="2024" name="Nat. Commun.">
        <title>Phylogenomics reveals the evolutionary origins of lichenization in chlorophyte algae.</title>
        <authorList>
            <person name="Puginier C."/>
            <person name="Libourel C."/>
            <person name="Otte J."/>
            <person name="Skaloud P."/>
            <person name="Haon M."/>
            <person name="Grisel S."/>
            <person name="Petersen M."/>
            <person name="Berrin J.G."/>
            <person name="Delaux P.M."/>
            <person name="Dal Grande F."/>
            <person name="Keller J."/>
        </authorList>
    </citation>
    <scope>NUCLEOTIDE SEQUENCE [LARGE SCALE GENOMIC DNA]</scope>
    <source>
        <strain evidence="3 4">SAG 2043</strain>
    </source>
</reference>
<organism evidence="3 4">
    <name type="scientific">[Myrmecia] bisecta</name>
    <dbReference type="NCBI Taxonomy" id="41462"/>
    <lineage>
        <taxon>Eukaryota</taxon>
        <taxon>Viridiplantae</taxon>
        <taxon>Chlorophyta</taxon>
        <taxon>core chlorophytes</taxon>
        <taxon>Trebouxiophyceae</taxon>
        <taxon>Trebouxiales</taxon>
        <taxon>Trebouxiaceae</taxon>
        <taxon>Myrmecia</taxon>
    </lineage>
</organism>
<dbReference type="InterPro" id="IPR006094">
    <property type="entry name" value="Oxid_FAD_bind_N"/>
</dbReference>
<evidence type="ECO:0000256" key="1">
    <source>
        <dbReference type="ARBA" id="ARBA00001974"/>
    </source>
</evidence>
<dbReference type="SUPFAM" id="SSF56176">
    <property type="entry name" value="FAD-binding/transporter-associated domain-like"/>
    <property type="match status" value="1"/>
</dbReference>
<dbReference type="AlphaFoldDB" id="A0AAW1PI61"/>
<dbReference type="EMBL" id="JALJOR010000012">
    <property type="protein sequence ID" value="KAK9807747.1"/>
    <property type="molecule type" value="Genomic_DNA"/>
</dbReference>
<dbReference type="Pfam" id="PF01565">
    <property type="entry name" value="FAD_binding_4"/>
    <property type="match status" value="1"/>
</dbReference>
<evidence type="ECO:0000313" key="3">
    <source>
        <dbReference type="EMBL" id="KAK9807747.1"/>
    </source>
</evidence>
<dbReference type="GO" id="GO:0071949">
    <property type="term" value="F:FAD binding"/>
    <property type="evidence" value="ECO:0007669"/>
    <property type="project" value="InterPro"/>
</dbReference>
<gene>
    <name evidence="3" type="ORF">WJX72_007930</name>
</gene>
<dbReference type="InterPro" id="IPR016169">
    <property type="entry name" value="FAD-bd_PCMH_sub2"/>
</dbReference>
<dbReference type="InterPro" id="IPR036318">
    <property type="entry name" value="FAD-bd_PCMH-like_sf"/>
</dbReference>
<dbReference type="PROSITE" id="PS51387">
    <property type="entry name" value="FAD_PCMH"/>
    <property type="match status" value="1"/>
</dbReference>
<accession>A0AAW1PI61</accession>
<protein>
    <recommendedName>
        <fullName evidence="2">FAD-binding PCMH-type domain-containing protein</fullName>
    </recommendedName>
</protein>
<dbReference type="InterPro" id="IPR016167">
    <property type="entry name" value="FAD-bd_PCMH_sub1"/>
</dbReference>
<comment type="caution">
    <text evidence="3">The sequence shown here is derived from an EMBL/GenBank/DDBJ whole genome shotgun (WGS) entry which is preliminary data.</text>
</comment>
<dbReference type="InterPro" id="IPR016166">
    <property type="entry name" value="FAD-bd_PCMH"/>
</dbReference>
<dbReference type="Proteomes" id="UP001489004">
    <property type="component" value="Unassembled WGS sequence"/>
</dbReference>
<evidence type="ECO:0000313" key="4">
    <source>
        <dbReference type="Proteomes" id="UP001489004"/>
    </source>
</evidence>
<keyword evidence="4" id="KW-1185">Reference proteome</keyword>
<sequence>MEQAEEVQVAGIVDKLIGMGMSFAAVWKAWNAEKGILAILGMQIARQVTRKAFAAVMPASTAEIAKCMVVQEYEKWLQRVARRVRLAAFAKSCSGDGMMWVGLFGANATVGDARLRMASEWGCPCWPYFRLRLQGVECGAVEDDILLKTFGDTQVHGHVFAAQEVICHKACFTLATLPNIFKHFSVGRGCPRIPAILDIGHCGVPYQLANFQGLHECSGDMAMVRPQTVADVQAAVAKYSKVKAVGTGLSWNTEQFCSGTGPKAAGIAMTELARLTPLFTQRPDEWDTAGPDFPIQVDYGAMTVTVDAGVPLRTMLDLLSGLRDPAHCPIGCFLTTIPQLIDQTAAGAVSTGTHGSSAYLASVSDQIVALEVVTADGVLRNITHEANPHLFRALRVAVGRLGIITKVTFKIVPQPTIKRKRLELTPQQAVAKMLALQEAYKAALKSGSEDQISKVLQQVKGFLVLWFQPLDQVWWITFEETQDKPTADDLRQIRFLTDLSEVLNAGHVKGMKDFQPAPGTQQLPDNPIFPDYLLAADAKIIQKLIQGYVGSGLDNLTAPANFGVATSRPEYVNLWGIIAPSNEYEVCVPFERAGDAMQQLLKENNQLEGGMRTPSGFRFVQEEESYLGYGAGGPRVCIELDDFVGPSFGKDQPQVQRMAEILMSYSGRLHWGKYGWPKFEPCFDGAASHGVNWCHFGCAANTLDPARKFEPVSNVWSWSATKRGKPVSFASCCTPEGFSAECTCAPRDCKNARHSEL</sequence>